<dbReference type="VEuPathDB" id="ToxoDB:CSUI_002831"/>
<dbReference type="EMBL" id="MIGC01001201">
    <property type="protein sequence ID" value="PHJ23321.1"/>
    <property type="molecule type" value="Genomic_DNA"/>
</dbReference>
<evidence type="ECO:0000313" key="2">
    <source>
        <dbReference type="Proteomes" id="UP000221165"/>
    </source>
</evidence>
<accession>A0A2C6KH07</accession>
<gene>
    <name evidence="1" type="ORF">CSUI_002831</name>
</gene>
<reference evidence="1 2" key="1">
    <citation type="journal article" date="2017" name="Int. J. Parasitol.">
        <title>The genome of the protozoan parasite Cystoisospora suis and a reverse vaccinology approach to identify vaccine candidates.</title>
        <authorList>
            <person name="Palmieri N."/>
            <person name="Shrestha A."/>
            <person name="Ruttkowski B."/>
            <person name="Beck T."/>
            <person name="Vogl C."/>
            <person name="Tomley F."/>
            <person name="Blake D.P."/>
            <person name="Joachim A."/>
        </authorList>
    </citation>
    <scope>NUCLEOTIDE SEQUENCE [LARGE SCALE GENOMIC DNA]</scope>
    <source>
        <strain evidence="1 2">Wien I</strain>
    </source>
</reference>
<organism evidence="1 2">
    <name type="scientific">Cystoisospora suis</name>
    <dbReference type="NCBI Taxonomy" id="483139"/>
    <lineage>
        <taxon>Eukaryota</taxon>
        <taxon>Sar</taxon>
        <taxon>Alveolata</taxon>
        <taxon>Apicomplexa</taxon>
        <taxon>Conoidasida</taxon>
        <taxon>Coccidia</taxon>
        <taxon>Eucoccidiorida</taxon>
        <taxon>Eimeriorina</taxon>
        <taxon>Sarcocystidae</taxon>
        <taxon>Cystoisospora</taxon>
    </lineage>
</organism>
<evidence type="ECO:0000313" key="1">
    <source>
        <dbReference type="EMBL" id="PHJ23321.1"/>
    </source>
</evidence>
<dbReference type="RefSeq" id="XP_067924997.1">
    <property type="nucleotide sequence ID" value="XM_068063030.1"/>
</dbReference>
<comment type="caution">
    <text evidence="1">The sequence shown here is derived from an EMBL/GenBank/DDBJ whole genome shotgun (WGS) entry which is preliminary data.</text>
</comment>
<protein>
    <submittedName>
        <fullName evidence="1">Large protein with signal peptide cysteine--mucin</fullName>
    </submittedName>
</protein>
<dbReference type="AlphaFoldDB" id="A0A2C6KH07"/>
<name>A0A2C6KH07_9APIC</name>
<sequence length="869" mass="95292">MFLRTVRRAKMRSYRSAARCVVGPDTCNWRSSPPLDGGSSRHRLVGLVGLLHVLAYILCAQRFRNPLEANTTPLNVTSASASTAATASGVLKENTGLQLADDGISRNLVVVRDSERINWGQQQAEAQRSAQELAAVYEKDISILGRVGQNSEINGQYNFINSTQTGHPEYRKSGPATPGTPDLYLFWVASTGPQSPAFWAIGEVPGANEKVRAFIPSEAETPDEATGEWFVFEQSLSGVLFKPDSFIVATRVTCSNGARDGLETGVDCGGPCIPCETYRSCRLPKMLPPGYALGSCPPDGLLFHGQACSYKCPLGWKENGGLGRVCYDGTILEIRRGDGCEQAFERPEENCRFLLLDGAAEEQSQCNGLFISHVVTGMSGQRATFWQKDIGGPLIHLYWEEGYWICGSFETDEEYGYVPDLRPERLISARSVPLTEQTGVWSTSKGTRDRPVSLHCVDPLRSTPAAEACPSFYFEGWSLSQLNGYWHELLPPSSDGRPRFISEMNLIMHWTPLGYWVAGLPEDDTAALALSFSPSRYPPPNGWRSWSSEKGVWQGEENVRSQCVPFDDRVGAGTESTRNSHYGFPATLVGASDPHLLGVAGLLEGLLSFEEGAERIQNKESLGLPPQQTCPHLRLQGGSGLGERCNGVWSRPARAPVPANLPENDTYLVKLSIDSRVMYLYRAEDQWRCTADGVTMLGFSDAGILPANNTENADALAAESGGGNWLDGRRYIQGPWSLSCIPEDEAQKCDQVRVSGFADAAATFNGLWSSSGQVGGRPHFTKKAQAGGIHPTEELHLFYHPLRLWVIGASVASTGFRDMFPRFFTYSLISHSRAPPSGLWTIFERKQNRAVLNLVDVECIRHVSSRVVT</sequence>
<dbReference type="OrthoDB" id="328889at2759"/>
<proteinExistence type="predicted"/>
<dbReference type="Proteomes" id="UP000221165">
    <property type="component" value="Unassembled WGS sequence"/>
</dbReference>
<keyword evidence="2" id="KW-1185">Reference proteome</keyword>
<dbReference type="GeneID" id="94426241"/>